<proteinExistence type="predicted"/>
<dbReference type="OrthoDB" id="9802846at2"/>
<evidence type="ECO:0000259" key="1">
    <source>
        <dbReference type="Pfam" id="PF04965"/>
    </source>
</evidence>
<name>A0A1G7L227_9RHOB</name>
<dbReference type="Pfam" id="PF04965">
    <property type="entry name" value="GPW_gp25"/>
    <property type="match status" value="1"/>
</dbReference>
<dbReference type="EMBL" id="FNAV01000021">
    <property type="protein sequence ID" value="SDF43557.1"/>
    <property type="molecule type" value="Genomic_DNA"/>
</dbReference>
<dbReference type="STRING" id="282683.SAMN04488105_12130"/>
<reference evidence="3" key="1">
    <citation type="submission" date="2016-10" db="EMBL/GenBank/DDBJ databases">
        <authorList>
            <person name="Varghese N."/>
            <person name="Submissions S."/>
        </authorList>
    </citation>
    <scope>NUCLEOTIDE SEQUENCE [LARGE SCALE GENOMIC DNA]</scope>
    <source>
        <strain evidence="3">DSM 10146</strain>
    </source>
</reference>
<dbReference type="Gene3D" id="3.10.450.40">
    <property type="match status" value="1"/>
</dbReference>
<protein>
    <recommendedName>
        <fullName evidence="1">IraD/Gp25-like domain-containing protein</fullName>
    </recommendedName>
</protein>
<sequence>MAVLADQLDYPYGFDPRGRSQLTGKSDHVRDLIEQVLFTAPGERVNRPEFGTPIKDLVFEGLSDTLVATTEQMVHGALIRWLDALISVEAVEVEAVESTLTVTVIYALRGDDDRRTEIFERRTEV</sequence>
<evidence type="ECO:0000313" key="2">
    <source>
        <dbReference type="EMBL" id="SDF43557.1"/>
    </source>
</evidence>
<dbReference type="SUPFAM" id="SSF160719">
    <property type="entry name" value="gpW/gp25-like"/>
    <property type="match status" value="1"/>
</dbReference>
<keyword evidence="3" id="KW-1185">Reference proteome</keyword>
<dbReference type="InterPro" id="IPR007048">
    <property type="entry name" value="IraD/Gp25-like"/>
</dbReference>
<dbReference type="RefSeq" id="WP_089963355.1">
    <property type="nucleotide sequence ID" value="NZ_FNAV01000021.1"/>
</dbReference>
<gene>
    <name evidence="2" type="ORF">SAMN04488105_12130</name>
</gene>
<accession>A0A1G7L227</accession>
<dbReference type="AlphaFoldDB" id="A0A1G7L227"/>
<evidence type="ECO:0000313" key="3">
    <source>
        <dbReference type="Proteomes" id="UP000198994"/>
    </source>
</evidence>
<organism evidence="2 3">
    <name type="scientific">Salipiger thiooxidans</name>
    <dbReference type="NCBI Taxonomy" id="282683"/>
    <lineage>
        <taxon>Bacteria</taxon>
        <taxon>Pseudomonadati</taxon>
        <taxon>Pseudomonadota</taxon>
        <taxon>Alphaproteobacteria</taxon>
        <taxon>Rhodobacterales</taxon>
        <taxon>Roseobacteraceae</taxon>
        <taxon>Salipiger</taxon>
    </lineage>
</organism>
<feature type="domain" description="IraD/Gp25-like" evidence="1">
    <location>
        <begin position="26"/>
        <end position="111"/>
    </location>
</feature>
<dbReference type="Proteomes" id="UP000198994">
    <property type="component" value="Unassembled WGS sequence"/>
</dbReference>